<dbReference type="EMBL" id="BMOL01000011">
    <property type="protein sequence ID" value="GGL85773.1"/>
    <property type="molecule type" value="Genomic_DNA"/>
</dbReference>
<evidence type="ECO:0000313" key="2">
    <source>
        <dbReference type="EMBL" id="GGL85773.1"/>
    </source>
</evidence>
<feature type="region of interest" description="Disordered" evidence="1">
    <location>
        <begin position="57"/>
        <end position="81"/>
    </location>
</feature>
<gene>
    <name evidence="2" type="ORF">GCM10010840_24640</name>
</gene>
<evidence type="ECO:0000313" key="3">
    <source>
        <dbReference type="Proteomes" id="UP000639973"/>
    </source>
</evidence>
<organism evidence="2 3">
    <name type="scientific">Deinococcus aerolatus</name>
    <dbReference type="NCBI Taxonomy" id="522487"/>
    <lineage>
        <taxon>Bacteria</taxon>
        <taxon>Thermotogati</taxon>
        <taxon>Deinococcota</taxon>
        <taxon>Deinococci</taxon>
        <taxon>Deinococcales</taxon>
        <taxon>Deinococcaceae</taxon>
        <taxon>Deinococcus</taxon>
    </lineage>
</organism>
<accession>A0ABQ2GCJ4</accession>
<evidence type="ECO:0008006" key="4">
    <source>
        <dbReference type="Google" id="ProtNLM"/>
    </source>
</evidence>
<evidence type="ECO:0000256" key="1">
    <source>
        <dbReference type="SAM" id="MobiDB-lite"/>
    </source>
</evidence>
<sequence>MVVVVSLVLQAARLRARVVRRVALRIFLPVRGEVWVDMKDSLIGKVDKGGAGGRKTVSLRGGSVARNGKGTEESSGMKVWK</sequence>
<proteinExistence type="predicted"/>
<protein>
    <recommendedName>
        <fullName evidence="4">Secreted protein</fullName>
    </recommendedName>
</protein>
<comment type="caution">
    <text evidence="2">The sequence shown here is derived from an EMBL/GenBank/DDBJ whole genome shotgun (WGS) entry which is preliminary data.</text>
</comment>
<name>A0ABQ2GCJ4_9DEIO</name>
<dbReference type="Proteomes" id="UP000639973">
    <property type="component" value="Unassembled WGS sequence"/>
</dbReference>
<reference evidence="3" key="1">
    <citation type="journal article" date="2019" name="Int. J. Syst. Evol. Microbiol.">
        <title>The Global Catalogue of Microorganisms (GCM) 10K type strain sequencing project: providing services to taxonomists for standard genome sequencing and annotation.</title>
        <authorList>
            <consortium name="The Broad Institute Genomics Platform"/>
            <consortium name="The Broad Institute Genome Sequencing Center for Infectious Disease"/>
            <person name="Wu L."/>
            <person name="Ma J."/>
        </authorList>
    </citation>
    <scope>NUCLEOTIDE SEQUENCE [LARGE SCALE GENOMIC DNA]</scope>
    <source>
        <strain evidence="3">JCM 15442</strain>
    </source>
</reference>
<keyword evidence="3" id="KW-1185">Reference proteome</keyword>